<protein>
    <submittedName>
        <fullName evidence="3">VanZ family protein</fullName>
    </submittedName>
</protein>
<dbReference type="Pfam" id="PF04892">
    <property type="entry name" value="VanZ"/>
    <property type="match status" value="1"/>
</dbReference>
<dbReference type="EMBL" id="JACXZA010000003">
    <property type="protein sequence ID" value="MBD3919964.1"/>
    <property type="molecule type" value="Genomic_DNA"/>
</dbReference>
<keyword evidence="1" id="KW-0472">Membrane</keyword>
<dbReference type="InterPro" id="IPR006976">
    <property type="entry name" value="VanZ-like"/>
</dbReference>
<dbReference type="PANTHER" id="PTHR36834:SF2">
    <property type="entry name" value="MEMBRANE PROTEIN"/>
    <property type="match status" value="1"/>
</dbReference>
<feature type="transmembrane region" description="Helical" evidence="1">
    <location>
        <begin position="150"/>
        <end position="168"/>
    </location>
</feature>
<keyword evidence="1" id="KW-0812">Transmembrane</keyword>
<evidence type="ECO:0000256" key="1">
    <source>
        <dbReference type="SAM" id="Phobius"/>
    </source>
</evidence>
<feature type="transmembrane region" description="Helical" evidence="1">
    <location>
        <begin position="116"/>
        <end position="138"/>
    </location>
</feature>
<evidence type="ECO:0000259" key="2">
    <source>
        <dbReference type="Pfam" id="PF04892"/>
    </source>
</evidence>
<sequence length="180" mass="20540">MNIQFTIPSWYVLIPLFLVLFMHYGIKTLSRRIYAVPQFILIFSFIVYSLAVIDLVFFPIDVNIGQYANQTPWYKTINFIPILTIDIKTFVLNIVMMIPLGIYLPLLKSKFNRAASVAWFALWISLSFEVLQMIVRIALGSGRSTDINDLIANTIGGAVGFLAYKILIKAKPIRRLSLCK</sequence>
<gene>
    <name evidence="3" type="ORF">H8B09_14465</name>
</gene>
<proteinExistence type="predicted"/>
<comment type="caution">
    <text evidence="3">The sequence shown here is derived from an EMBL/GenBank/DDBJ whole genome shotgun (WGS) entry which is preliminary data.</text>
</comment>
<organism evidence="3 4">
    <name type="scientific">Paenibacillus terricola</name>
    <dbReference type="NCBI Taxonomy" id="2763503"/>
    <lineage>
        <taxon>Bacteria</taxon>
        <taxon>Bacillati</taxon>
        <taxon>Bacillota</taxon>
        <taxon>Bacilli</taxon>
        <taxon>Bacillales</taxon>
        <taxon>Paenibacillaceae</taxon>
        <taxon>Paenibacillus</taxon>
    </lineage>
</organism>
<evidence type="ECO:0000313" key="3">
    <source>
        <dbReference type="EMBL" id="MBD3919964.1"/>
    </source>
</evidence>
<feature type="transmembrane region" description="Helical" evidence="1">
    <location>
        <begin position="6"/>
        <end position="26"/>
    </location>
</feature>
<feature type="transmembrane region" description="Helical" evidence="1">
    <location>
        <begin position="80"/>
        <end position="104"/>
    </location>
</feature>
<dbReference type="PANTHER" id="PTHR36834">
    <property type="entry name" value="MEMBRANE PROTEIN-RELATED"/>
    <property type="match status" value="1"/>
</dbReference>
<dbReference type="RefSeq" id="WP_191204230.1">
    <property type="nucleotide sequence ID" value="NZ_JACXZA010000003.1"/>
</dbReference>
<keyword evidence="4" id="KW-1185">Reference proteome</keyword>
<dbReference type="Proteomes" id="UP000609346">
    <property type="component" value="Unassembled WGS sequence"/>
</dbReference>
<reference evidence="3 4" key="1">
    <citation type="submission" date="2020-09" db="EMBL/GenBank/DDBJ databases">
        <title>Paenibacillus sp. strain PR3 16S rRNA gene Genome sequencing and assembly.</title>
        <authorList>
            <person name="Kim J."/>
        </authorList>
    </citation>
    <scope>NUCLEOTIDE SEQUENCE [LARGE SCALE GENOMIC DNA]</scope>
    <source>
        <strain evidence="3 4">PR3</strain>
    </source>
</reference>
<feature type="transmembrane region" description="Helical" evidence="1">
    <location>
        <begin position="38"/>
        <end position="60"/>
    </location>
</feature>
<name>A0ABR8MZK4_9BACL</name>
<keyword evidence="1" id="KW-1133">Transmembrane helix</keyword>
<accession>A0ABR8MZK4</accession>
<evidence type="ECO:0000313" key="4">
    <source>
        <dbReference type="Proteomes" id="UP000609346"/>
    </source>
</evidence>
<feature type="domain" description="VanZ-like" evidence="2">
    <location>
        <begin position="45"/>
        <end position="167"/>
    </location>
</feature>
<dbReference type="InterPro" id="IPR053150">
    <property type="entry name" value="Teicoplanin_resist-assoc"/>
</dbReference>